<name>A0AAV3JBL2_LEPBO</name>
<sequence>MYRYGGKQEKPLQNLTKNKSSKANFEYQFDLIFRPRIPFLSRESIIIHSQLP</sequence>
<dbReference type="Proteomes" id="UP000014570">
    <property type="component" value="Unassembled WGS sequence"/>
</dbReference>
<accession>A0AAV3JBL2</accession>
<dbReference type="EMBL" id="AHNP02000007">
    <property type="protein sequence ID" value="EPG57950.1"/>
    <property type="molecule type" value="Genomic_DNA"/>
</dbReference>
<comment type="caution">
    <text evidence="1">The sequence shown here is derived from an EMBL/GenBank/DDBJ whole genome shotgun (WGS) entry which is preliminary data.</text>
</comment>
<gene>
    <name evidence="1" type="ORF">LEP1GSC103_2799</name>
</gene>
<proteinExistence type="predicted"/>
<evidence type="ECO:0000313" key="2">
    <source>
        <dbReference type="Proteomes" id="UP000014570"/>
    </source>
</evidence>
<organism evidence="1 2">
    <name type="scientific">Leptospira borgpetersenii serovar Javanica str. UI 09931</name>
    <dbReference type="NCBI Taxonomy" id="1049767"/>
    <lineage>
        <taxon>Bacteria</taxon>
        <taxon>Pseudomonadati</taxon>
        <taxon>Spirochaetota</taxon>
        <taxon>Spirochaetia</taxon>
        <taxon>Leptospirales</taxon>
        <taxon>Leptospiraceae</taxon>
        <taxon>Leptospira</taxon>
    </lineage>
</organism>
<protein>
    <submittedName>
        <fullName evidence="1">Uncharacterized protein</fullName>
    </submittedName>
</protein>
<dbReference type="AlphaFoldDB" id="A0AAV3JBL2"/>
<evidence type="ECO:0000313" key="1">
    <source>
        <dbReference type="EMBL" id="EPG57950.1"/>
    </source>
</evidence>
<reference evidence="1 2" key="1">
    <citation type="submission" date="2013-04" db="EMBL/GenBank/DDBJ databases">
        <authorList>
            <person name="Harkins D.M."/>
            <person name="Durkin A.S."/>
            <person name="Brinkac L.M."/>
            <person name="Haft D.H."/>
            <person name="Selengut J.D."/>
            <person name="Sanka R."/>
            <person name="DePew J."/>
            <person name="Purushe J."/>
            <person name="Chanthongthip A."/>
            <person name="Lattana O."/>
            <person name="Phetsouvanh R."/>
            <person name="Newton P.N."/>
            <person name="Vinetz J.M."/>
            <person name="Sutton G.G."/>
            <person name="Nierman W.C."/>
            <person name="Fouts D.E."/>
        </authorList>
    </citation>
    <scope>NUCLEOTIDE SEQUENCE [LARGE SCALE GENOMIC DNA]</scope>
    <source>
        <strain evidence="1 2">UI 09931</strain>
    </source>
</reference>